<evidence type="ECO:0000313" key="1">
    <source>
        <dbReference type="EMBL" id="KAI9914011.1"/>
    </source>
</evidence>
<gene>
    <name evidence="1" type="ORF">PsorP6_005669</name>
</gene>
<name>A0ACC0W7L1_9STRA</name>
<evidence type="ECO:0000313" key="2">
    <source>
        <dbReference type="Proteomes" id="UP001163321"/>
    </source>
</evidence>
<proteinExistence type="predicted"/>
<organism evidence="1 2">
    <name type="scientific">Peronosclerospora sorghi</name>
    <dbReference type="NCBI Taxonomy" id="230839"/>
    <lineage>
        <taxon>Eukaryota</taxon>
        <taxon>Sar</taxon>
        <taxon>Stramenopiles</taxon>
        <taxon>Oomycota</taxon>
        <taxon>Peronosporomycetes</taxon>
        <taxon>Peronosporales</taxon>
        <taxon>Peronosporaceae</taxon>
        <taxon>Peronosclerospora</taxon>
    </lineage>
</organism>
<sequence length="117" mass="13484">MRRARQRGERSVERKSVLIFGLGDDVTQKHVPRKAKKIGPVEKVNLNKEDVEEVSGAEDELVQRATRLGKLVAEEDKKLTRLEVEVTQIEQTKKALSYLMTHEETTKEKPRLSSKRF</sequence>
<comment type="caution">
    <text evidence="1">The sequence shown here is derived from an EMBL/GenBank/DDBJ whole genome shotgun (WGS) entry which is preliminary data.</text>
</comment>
<dbReference type="EMBL" id="CM047583">
    <property type="protein sequence ID" value="KAI9914011.1"/>
    <property type="molecule type" value="Genomic_DNA"/>
</dbReference>
<keyword evidence="2" id="KW-1185">Reference proteome</keyword>
<dbReference type="Proteomes" id="UP001163321">
    <property type="component" value="Chromosome 4"/>
</dbReference>
<reference evidence="1 2" key="1">
    <citation type="journal article" date="2022" name="bioRxiv">
        <title>The genome of the oomycete Peronosclerospora sorghi, a cosmopolitan pathogen of maize and sorghum, is inflated with dispersed pseudogenes.</title>
        <authorList>
            <person name="Fletcher K."/>
            <person name="Martin F."/>
            <person name="Isakeit T."/>
            <person name="Cavanaugh K."/>
            <person name="Magill C."/>
            <person name="Michelmore R."/>
        </authorList>
    </citation>
    <scope>NUCLEOTIDE SEQUENCE [LARGE SCALE GENOMIC DNA]</scope>
    <source>
        <strain evidence="1">P6</strain>
    </source>
</reference>
<accession>A0ACC0W7L1</accession>
<protein>
    <submittedName>
        <fullName evidence="1">Uncharacterized protein</fullName>
    </submittedName>
</protein>